<name>A0ABD2YNE6_9GENT</name>
<dbReference type="EMBL" id="JBJUIK010000013">
    <property type="protein sequence ID" value="KAL3507377.1"/>
    <property type="molecule type" value="Genomic_DNA"/>
</dbReference>
<comment type="caution">
    <text evidence="7">The sequence shown here is derived from an EMBL/GenBank/DDBJ whole genome shotgun (WGS) entry which is preliminary data.</text>
</comment>
<feature type="compositionally biased region" description="Polar residues" evidence="6">
    <location>
        <begin position="1"/>
        <end position="21"/>
    </location>
</feature>
<proteinExistence type="predicted"/>
<keyword evidence="8" id="KW-1185">Reference proteome</keyword>
<dbReference type="SUPFAM" id="SSF53098">
    <property type="entry name" value="Ribonuclease H-like"/>
    <property type="match status" value="1"/>
</dbReference>
<dbReference type="GO" id="GO:0005634">
    <property type="term" value="C:nucleus"/>
    <property type="evidence" value="ECO:0007669"/>
    <property type="project" value="UniProtKB-SubCell"/>
</dbReference>
<evidence type="ECO:0000256" key="4">
    <source>
        <dbReference type="ARBA" id="ARBA00022833"/>
    </source>
</evidence>
<evidence type="ECO:0000256" key="2">
    <source>
        <dbReference type="ARBA" id="ARBA00022723"/>
    </source>
</evidence>
<evidence type="ECO:0000256" key="5">
    <source>
        <dbReference type="ARBA" id="ARBA00023242"/>
    </source>
</evidence>
<reference evidence="7 8" key="1">
    <citation type="submission" date="2024-11" db="EMBL/GenBank/DDBJ databases">
        <title>A near-complete genome assembly of Cinchona calisaya.</title>
        <authorList>
            <person name="Lian D.C."/>
            <person name="Zhao X.W."/>
            <person name="Wei L."/>
        </authorList>
    </citation>
    <scope>NUCLEOTIDE SEQUENCE [LARGE SCALE GENOMIC DNA]</scope>
    <source>
        <tissue evidence="7">Nenye</tissue>
    </source>
</reference>
<dbReference type="PANTHER" id="PTHR46481:SF10">
    <property type="entry name" value="ZINC FINGER BED DOMAIN-CONTAINING PROTEIN 39"/>
    <property type="match status" value="1"/>
</dbReference>
<evidence type="ECO:0000313" key="7">
    <source>
        <dbReference type="EMBL" id="KAL3507377.1"/>
    </source>
</evidence>
<dbReference type="InterPro" id="IPR052035">
    <property type="entry name" value="ZnF_BED_domain_contain"/>
</dbReference>
<keyword evidence="3" id="KW-0863">Zinc-finger</keyword>
<evidence type="ECO:0008006" key="9">
    <source>
        <dbReference type="Google" id="ProtNLM"/>
    </source>
</evidence>
<dbReference type="PANTHER" id="PTHR46481">
    <property type="entry name" value="ZINC FINGER BED DOMAIN-CONTAINING PROTEIN 4"/>
    <property type="match status" value="1"/>
</dbReference>
<feature type="region of interest" description="Disordered" evidence="6">
    <location>
        <begin position="1"/>
        <end position="34"/>
    </location>
</feature>
<sequence>MQNQQEISSNPTLSIGNSSTPVFLDTPVTPSNENEPVQLQKITIEDTNVMGATGVVLKQFNQQNEDGQNLETFQVKKRCKKSEAWNDFKDAVVDGVKKVECIHLQQTKINFHPTDAPALPIPPLHFEKFDMEKMRETAAHWVLMHEHPFSSLEEEGFNFMMKLGLPNWQKISRNTSKADCVTVYELEKKKLKNLLKNVNKNGGIENKIFTISVDNASNNDVAIRLLKDTLSMSKNLVCGGKLFHVRCCAHILNLIVQDGLSQIVDITDNIRESVEFVNRSDGRLLLFADIVQQLRLSGRKLIYDCRTRWKMLSCAIKFKEVFPQFRDREPHYDCCPSEEDWDMNPNNSMGRKVSCRQLDFEETTEHEDNHDIGNEGGENELDHFMGLNDYKNLNKIHSSMPKELIPTINVEFDTEDMAYEFCLAYAKEVGFGIRRSKSHNDKIGKFFDRTFCCSAEGKGGKISEMFMCEPHD</sequence>
<dbReference type="GO" id="GO:0008270">
    <property type="term" value="F:zinc ion binding"/>
    <property type="evidence" value="ECO:0007669"/>
    <property type="project" value="UniProtKB-KW"/>
</dbReference>
<protein>
    <recommendedName>
        <fullName evidence="9">Transposase</fullName>
    </recommendedName>
</protein>
<evidence type="ECO:0000313" key="8">
    <source>
        <dbReference type="Proteomes" id="UP001630127"/>
    </source>
</evidence>
<accession>A0ABD2YNE6</accession>
<keyword evidence="5" id="KW-0539">Nucleus</keyword>
<gene>
    <name evidence="7" type="ORF">ACH5RR_032759</name>
</gene>
<evidence type="ECO:0000256" key="3">
    <source>
        <dbReference type="ARBA" id="ARBA00022771"/>
    </source>
</evidence>
<dbReference type="AlphaFoldDB" id="A0ABD2YNE6"/>
<evidence type="ECO:0000256" key="1">
    <source>
        <dbReference type="ARBA" id="ARBA00004123"/>
    </source>
</evidence>
<organism evidence="7 8">
    <name type="scientific">Cinchona calisaya</name>
    <dbReference type="NCBI Taxonomy" id="153742"/>
    <lineage>
        <taxon>Eukaryota</taxon>
        <taxon>Viridiplantae</taxon>
        <taxon>Streptophyta</taxon>
        <taxon>Embryophyta</taxon>
        <taxon>Tracheophyta</taxon>
        <taxon>Spermatophyta</taxon>
        <taxon>Magnoliopsida</taxon>
        <taxon>eudicotyledons</taxon>
        <taxon>Gunneridae</taxon>
        <taxon>Pentapetalae</taxon>
        <taxon>asterids</taxon>
        <taxon>lamiids</taxon>
        <taxon>Gentianales</taxon>
        <taxon>Rubiaceae</taxon>
        <taxon>Cinchonoideae</taxon>
        <taxon>Cinchoneae</taxon>
        <taxon>Cinchona</taxon>
    </lineage>
</organism>
<keyword evidence="4" id="KW-0862">Zinc</keyword>
<keyword evidence="2" id="KW-0479">Metal-binding</keyword>
<dbReference type="InterPro" id="IPR012337">
    <property type="entry name" value="RNaseH-like_sf"/>
</dbReference>
<evidence type="ECO:0000256" key="6">
    <source>
        <dbReference type="SAM" id="MobiDB-lite"/>
    </source>
</evidence>
<dbReference type="Proteomes" id="UP001630127">
    <property type="component" value="Unassembled WGS sequence"/>
</dbReference>
<comment type="subcellular location">
    <subcellularLocation>
        <location evidence="1">Nucleus</location>
    </subcellularLocation>
</comment>